<reference evidence="1 2" key="1">
    <citation type="submission" date="2020-07" db="EMBL/GenBank/DDBJ databases">
        <title>Sequencing the genomes of 1000 actinobacteria strains.</title>
        <authorList>
            <person name="Klenk H.-P."/>
        </authorList>
    </citation>
    <scope>NUCLEOTIDE SEQUENCE [LARGE SCALE GENOMIC DNA]</scope>
    <source>
        <strain evidence="1 2">DSM 26487</strain>
    </source>
</reference>
<organism evidence="1 2">
    <name type="scientific">Nocardioides panzhihuensis</name>
    <dbReference type="NCBI Taxonomy" id="860243"/>
    <lineage>
        <taxon>Bacteria</taxon>
        <taxon>Bacillati</taxon>
        <taxon>Actinomycetota</taxon>
        <taxon>Actinomycetes</taxon>
        <taxon>Propionibacteriales</taxon>
        <taxon>Nocardioidaceae</taxon>
        <taxon>Nocardioides</taxon>
    </lineage>
</organism>
<dbReference type="Proteomes" id="UP000564496">
    <property type="component" value="Unassembled WGS sequence"/>
</dbReference>
<accession>A0A7Z0DK08</accession>
<name>A0A7Z0DK08_9ACTN</name>
<dbReference type="RefSeq" id="WP_179657259.1">
    <property type="nucleotide sequence ID" value="NZ_JACBZR010000001.1"/>
</dbReference>
<gene>
    <name evidence="1" type="ORF">BJ988_001284</name>
</gene>
<evidence type="ECO:0000313" key="1">
    <source>
        <dbReference type="EMBL" id="NYI76636.1"/>
    </source>
</evidence>
<dbReference type="AlphaFoldDB" id="A0A7Z0DK08"/>
<keyword evidence="2" id="KW-1185">Reference proteome</keyword>
<dbReference type="EMBL" id="JACBZR010000001">
    <property type="protein sequence ID" value="NYI76636.1"/>
    <property type="molecule type" value="Genomic_DNA"/>
</dbReference>
<proteinExistence type="predicted"/>
<comment type="caution">
    <text evidence="1">The sequence shown here is derived from an EMBL/GenBank/DDBJ whole genome shotgun (WGS) entry which is preliminary data.</text>
</comment>
<evidence type="ECO:0000313" key="2">
    <source>
        <dbReference type="Proteomes" id="UP000564496"/>
    </source>
</evidence>
<protein>
    <submittedName>
        <fullName evidence="1">Uncharacterized protein</fullName>
    </submittedName>
</protein>
<sequence>MSDPFSLPPIEVTPRPTIPNGRKVTCSCGATFRLDSEDENNHYVWALRWIDITRRLAAVSNLGHCPVTDGFEAAVRRARSSFGINPAWYRGQVVK</sequence>